<keyword evidence="14" id="KW-1185">Reference proteome</keyword>
<dbReference type="Pfam" id="PF07975">
    <property type="entry name" value="C1_4"/>
    <property type="match status" value="1"/>
</dbReference>
<dbReference type="InterPro" id="IPR004595">
    <property type="entry name" value="TFIIH_C1-like_dom"/>
</dbReference>
<dbReference type="SUPFAM" id="SSF53300">
    <property type="entry name" value="vWA-like"/>
    <property type="match status" value="1"/>
</dbReference>
<evidence type="ECO:0000313" key="13">
    <source>
        <dbReference type="EMBL" id="OEU09459.1"/>
    </source>
</evidence>
<evidence type="ECO:0000256" key="7">
    <source>
        <dbReference type="ARBA" id="ARBA00023015"/>
    </source>
</evidence>
<keyword evidence="5" id="KW-0863">Zinc-finger</keyword>
<evidence type="ECO:0000313" key="14">
    <source>
        <dbReference type="Proteomes" id="UP000095751"/>
    </source>
</evidence>
<dbReference type="Proteomes" id="UP000095751">
    <property type="component" value="Unassembled WGS sequence"/>
</dbReference>
<evidence type="ECO:0000259" key="12">
    <source>
        <dbReference type="PROSITE" id="PS00028"/>
    </source>
</evidence>
<evidence type="ECO:0000256" key="2">
    <source>
        <dbReference type="ARBA" id="ARBA00006092"/>
    </source>
</evidence>
<dbReference type="FunCoup" id="A0A1E7EUF3">
    <property type="interactions" value="290"/>
</dbReference>
<comment type="subcellular location">
    <subcellularLocation>
        <location evidence="1">Nucleus</location>
    </subcellularLocation>
</comment>
<dbReference type="Gene3D" id="3.30.40.10">
    <property type="entry name" value="Zinc/RING finger domain, C3HC4 (zinc finger)"/>
    <property type="match status" value="1"/>
</dbReference>
<dbReference type="InterPro" id="IPR013087">
    <property type="entry name" value="Znf_C2H2_type"/>
</dbReference>
<feature type="domain" description="C2H2-type" evidence="12">
    <location>
        <begin position="369"/>
        <end position="389"/>
    </location>
</feature>
<evidence type="ECO:0000256" key="5">
    <source>
        <dbReference type="ARBA" id="ARBA00022771"/>
    </source>
</evidence>
<dbReference type="GO" id="GO:0000439">
    <property type="term" value="C:transcription factor TFIIH core complex"/>
    <property type="evidence" value="ECO:0007669"/>
    <property type="project" value="InterPro"/>
</dbReference>
<proteinExistence type="inferred from homology"/>
<keyword evidence="9" id="KW-0234">DNA repair</keyword>
<dbReference type="InParanoid" id="A0A1E7EUF3"/>
<keyword evidence="3" id="KW-0479">Metal-binding</keyword>
<comment type="similarity">
    <text evidence="2">Belongs to the GTF2H2 family.</text>
</comment>
<dbReference type="PIRSF" id="PIRSF015919">
    <property type="entry name" value="TFIIH_SSL1"/>
    <property type="match status" value="1"/>
</dbReference>
<dbReference type="Gene3D" id="3.40.50.410">
    <property type="entry name" value="von Willebrand factor, type A domain"/>
    <property type="match status" value="1"/>
</dbReference>
<dbReference type="GO" id="GO:0008270">
    <property type="term" value="F:zinc ion binding"/>
    <property type="evidence" value="ECO:0007669"/>
    <property type="project" value="UniProtKB-KW"/>
</dbReference>
<dbReference type="InterPro" id="IPR012170">
    <property type="entry name" value="TFIIH_SSL1/p44"/>
</dbReference>
<evidence type="ECO:0000256" key="6">
    <source>
        <dbReference type="ARBA" id="ARBA00022833"/>
    </source>
</evidence>
<protein>
    <submittedName>
        <fullName evidence="13">Ssl1-domain-containing protein</fullName>
    </submittedName>
</protein>
<dbReference type="GO" id="GO:0006357">
    <property type="term" value="P:regulation of transcription by RNA polymerase II"/>
    <property type="evidence" value="ECO:0007669"/>
    <property type="project" value="TreeGrafter"/>
</dbReference>
<dbReference type="PANTHER" id="PTHR12695">
    <property type="entry name" value="GENERAL TRANSCRIPTION FACTOR IIH SUBUNIT 2"/>
    <property type="match status" value="1"/>
</dbReference>
<dbReference type="GO" id="GO:0006289">
    <property type="term" value="P:nucleotide-excision repair"/>
    <property type="evidence" value="ECO:0007669"/>
    <property type="project" value="InterPro"/>
</dbReference>
<dbReference type="InterPro" id="IPR046349">
    <property type="entry name" value="C1-like_sf"/>
</dbReference>
<name>A0A1E7EUF3_9STRA</name>
<keyword evidence="4" id="KW-0227">DNA damage</keyword>
<dbReference type="PROSITE" id="PS00028">
    <property type="entry name" value="ZINC_FINGER_C2H2_1"/>
    <property type="match status" value="1"/>
</dbReference>
<evidence type="ECO:0000256" key="4">
    <source>
        <dbReference type="ARBA" id="ARBA00022763"/>
    </source>
</evidence>
<evidence type="ECO:0000256" key="11">
    <source>
        <dbReference type="PIRSR" id="PIRSR015919-1"/>
    </source>
</evidence>
<dbReference type="SMART" id="SM01047">
    <property type="entry name" value="C1_4"/>
    <property type="match status" value="1"/>
</dbReference>
<evidence type="ECO:0000256" key="3">
    <source>
        <dbReference type="ARBA" id="ARBA00022723"/>
    </source>
</evidence>
<evidence type="ECO:0000256" key="10">
    <source>
        <dbReference type="ARBA" id="ARBA00023242"/>
    </source>
</evidence>
<dbReference type="InterPro" id="IPR036465">
    <property type="entry name" value="vWFA_dom_sf"/>
</dbReference>
<dbReference type="NCBIfam" id="TIGR00622">
    <property type="entry name" value="ssl1"/>
    <property type="match status" value="1"/>
</dbReference>
<dbReference type="KEGG" id="fcy:FRACYDRAFT_138893"/>
<dbReference type="AlphaFoldDB" id="A0A1E7EUF3"/>
<feature type="zinc finger region" description="C4-type" evidence="11">
    <location>
        <begin position="277"/>
        <end position="294"/>
    </location>
</feature>
<reference evidence="13 14" key="1">
    <citation type="submission" date="2016-09" db="EMBL/GenBank/DDBJ databases">
        <title>Extensive genetic diversity and differential bi-allelic expression allows diatom success in the polar Southern Ocean.</title>
        <authorList>
            <consortium name="DOE Joint Genome Institute"/>
            <person name="Mock T."/>
            <person name="Otillar R.P."/>
            <person name="Strauss J."/>
            <person name="Dupont C."/>
            <person name="Frickenhaus S."/>
            <person name="Maumus F."/>
            <person name="Mcmullan M."/>
            <person name="Sanges R."/>
            <person name="Schmutz J."/>
            <person name="Toseland A."/>
            <person name="Valas R."/>
            <person name="Veluchamy A."/>
            <person name="Ward B.J."/>
            <person name="Allen A."/>
            <person name="Barry K."/>
            <person name="Falciatore A."/>
            <person name="Ferrante M."/>
            <person name="Fortunato A.E."/>
            <person name="Gloeckner G."/>
            <person name="Gruber A."/>
            <person name="Hipkin R."/>
            <person name="Janech M."/>
            <person name="Kroth P."/>
            <person name="Leese F."/>
            <person name="Lindquist E."/>
            <person name="Lyon B.R."/>
            <person name="Martin J."/>
            <person name="Mayer C."/>
            <person name="Parker M."/>
            <person name="Quesneville H."/>
            <person name="Raymond J."/>
            <person name="Uhlig C."/>
            <person name="Valentin K.U."/>
            <person name="Worden A.Z."/>
            <person name="Armbrust E.V."/>
            <person name="Bowler C."/>
            <person name="Green B."/>
            <person name="Moulton V."/>
            <person name="Van Oosterhout C."/>
            <person name="Grigoriev I."/>
        </authorList>
    </citation>
    <scope>NUCLEOTIDE SEQUENCE [LARGE SCALE GENOMIC DNA]</scope>
    <source>
        <strain evidence="13 14">CCMP1102</strain>
    </source>
</reference>
<evidence type="ECO:0000256" key="8">
    <source>
        <dbReference type="ARBA" id="ARBA00023163"/>
    </source>
</evidence>
<evidence type="ECO:0000256" key="9">
    <source>
        <dbReference type="ARBA" id="ARBA00023204"/>
    </source>
</evidence>
<dbReference type="FunFam" id="3.40.50.410:FF:000015">
    <property type="entry name" value="General transcription factor IIH subunit 2"/>
    <property type="match status" value="1"/>
</dbReference>
<dbReference type="InterPro" id="IPR013083">
    <property type="entry name" value="Znf_RING/FYVE/PHD"/>
</dbReference>
<sequence length="394" mass="44334">WENAVQEDSEGRIIIAGGDTTADIIRKRRKRLEQNDYAQRNRRVVRDMIRYVYVLIDCSRWVRQKDPLLTPGTKLEVTIQLLQEFIQEYYDQNPLSHLGFITLKGGEAEILTNLSSSSKTHKLALRDLSKIEFSLQNGLEVAGRSLGHQKRHGSREILIVCGALSTCDPGHILTETLPRLVAANIRVSTFALSAELHICRKIAEITGGAMGVCLDKGHMRDWLLEQCVPPPAIRKELLDYGCEMVKMGFPTRTKSEIPTLVHATRDTKLLARTAYTCPQCRAKIQELPADCVVCGLKLVLSPHLARSFHHLFPVAPFSELPSPPQVQVQKQLDSVTSCFSCLRLIGTQPQFHKSGDCEEEGEETLRYRCPECKNVFCVNCDSYLHETLHNCPGC</sequence>
<dbReference type="OrthoDB" id="284275at2759"/>
<feature type="non-terminal residue" evidence="13">
    <location>
        <position position="1"/>
    </location>
</feature>
<dbReference type="InterPro" id="IPR007198">
    <property type="entry name" value="Ssl1-like"/>
</dbReference>
<keyword evidence="7" id="KW-0805">Transcription regulation</keyword>
<dbReference type="EMBL" id="KV784375">
    <property type="protein sequence ID" value="OEU09459.1"/>
    <property type="molecule type" value="Genomic_DNA"/>
</dbReference>
<keyword evidence="8" id="KW-0804">Transcription</keyword>
<organism evidence="13 14">
    <name type="scientific">Fragilariopsis cylindrus CCMP1102</name>
    <dbReference type="NCBI Taxonomy" id="635003"/>
    <lineage>
        <taxon>Eukaryota</taxon>
        <taxon>Sar</taxon>
        <taxon>Stramenopiles</taxon>
        <taxon>Ochrophyta</taxon>
        <taxon>Bacillariophyta</taxon>
        <taxon>Bacillariophyceae</taxon>
        <taxon>Bacillariophycidae</taxon>
        <taxon>Bacillariales</taxon>
        <taxon>Bacillariaceae</taxon>
        <taxon>Fragilariopsis</taxon>
    </lineage>
</organism>
<keyword evidence="6" id="KW-0862">Zinc</keyword>
<evidence type="ECO:0000256" key="1">
    <source>
        <dbReference type="ARBA" id="ARBA00004123"/>
    </source>
</evidence>
<gene>
    <name evidence="13" type="ORF">FRACYDRAFT_138893</name>
</gene>
<dbReference type="Pfam" id="PF04056">
    <property type="entry name" value="Ssl1"/>
    <property type="match status" value="1"/>
</dbReference>
<dbReference type="GO" id="GO:0005675">
    <property type="term" value="C:transcription factor TFIIH holo complex"/>
    <property type="evidence" value="ECO:0007669"/>
    <property type="project" value="TreeGrafter"/>
</dbReference>
<dbReference type="GO" id="GO:0006351">
    <property type="term" value="P:DNA-templated transcription"/>
    <property type="evidence" value="ECO:0007669"/>
    <property type="project" value="InterPro"/>
</dbReference>
<accession>A0A1E7EUF3</accession>
<feature type="non-terminal residue" evidence="13">
    <location>
        <position position="394"/>
    </location>
</feature>
<dbReference type="SUPFAM" id="SSF57889">
    <property type="entry name" value="Cysteine-rich domain"/>
    <property type="match status" value="1"/>
</dbReference>
<keyword evidence="10" id="KW-0539">Nucleus</keyword>
<dbReference type="PANTHER" id="PTHR12695:SF2">
    <property type="entry name" value="GENERAL TRANSCRIPTION FACTOR IIH SUBUNIT 2-RELATED"/>
    <property type="match status" value="1"/>
</dbReference>